<feature type="compositionally biased region" description="Low complexity" evidence="1">
    <location>
        <begin position="22"/>
        <end position="38"/>
    </location>
</feature>
<feature type="region of interest" description="Disordered" evidence="1">
    <location>
        <begin position="134"/>
        <end position="161"/>
    </location>
</feature>
<name>A0AAQ3KBX8_9LILI</name>
<feature type="region of interest" description="Disordered" evidence="1">
    <location>
        <begin position="62"/>
        <end position="81"/>
    </location>
</feature>
<sequence length="251" mass="27492">MGRQFRKRGRIGEPAAMEETGRAGARTRSARTVAVDATGGRRCAKRRKTLVRAENQISYPDLRSRSAPLRPQIARSTANSGVPRRSISVLRRITRCSINASSAASPASRLLELGEEFDMSRRLILFNGQREEMAASSNHGDEARDVESTADGVSRRRSMAEASPSEAELEVFFASFAAAEADSRQRFAERLQLLKSYNELGAAGALSSSQSTSLPKILLQQAAVIRSLRRNLQVCPRVMVPTAMRSHSSIC</sequence>
<feature type="region of interest" description="Disordered" evidence="1">
    <location>
        <begin position="1"/>
        <end position="41"/>
    </location>
</feature>
<reference evidence="2 3" key="1">
    <citation type="submission" date="2023-10" db="EMBL/GenBank/DDBJ databases">
        <title>Chromosome-scale genome assembly provides insights into flower coloration mechanisms of Canna indica.</title>
        <authorList>
            <person name="Li C."/>
        </authorList>
    </citation>
    <scope>NUCLEOTIDE SEQUENCE [LARGE SCALE GENOMIC DNA]</scope>
    <source>
        <tissue evidence="2">Flower</tissue>
    </source>
</reference>
<keyword evidence="3" id="KW-1185">Reference proteome</keyword>
<evidence type="ECO:0000313" key="3">
    <source>
        <dbReference type="Proteomes" id="UP001327560"/>
    </source>
</evidence>
<feature type="compositionally biased region" description="Basic and acidic residues" evidence="1">
    <location>
        <begin position="134"/>
        <end position="147"/>
    </location>
</feature>
<dbReference type="EMBL" id="CP136892">
    <property type="protein sequence ID" value="WOL02786.1"/>
    <property type="molecule type" value="Genomic_DNA"/>
</dbReference>
<dbReference type="Proteomes" id="UP001327560">
    <property type="component" value="Chromosome 3"/>
</dbReference>
<protein>
    <submittedName>
        <fullName evidence="2">Cyclin-dependent kinase inhibitor 3</fullName>
    </submittedName>
</protein>
<dbReference type="GO" id="GO:0004860">
    <property type="term" value="F:protein kinase inhibitor activity"/>
    <property type="evidence" value="ECO:0007669"/>
    <property type="project" value="UniProtKB-KW"/>
</dbReference>
<proteinExistence type="predicted"/>
<evidence type="ECO:0000256" key="1">
    <source>
        <dbReference type="SAM" id="MobiDB-lite"/>
    </source>
</evidence>
<organism evidence="2 3">
    <name type="scientific">Canna indica</name>
    <name type="common">Indian-shot</name>
    <dbReference type="NCBI Taxonomy" id="4628"/>
    <lineage>
        <taxon>Eukaryota</taxon>
        <taxon>Viridiplantae</taxon>
        <taxon>Streptophyta</taxon>
        <taxon>Embryophyta</taxon>
        <taxon>Tracheophyta</taxon>
        <taxon>Spermatophyta</taxon>
        <taxon>Magnoliopsida</taxon>
        <taxon>Liliopsida</taxon>
        <taxon>Zingiberales</taxon>
        <taxon>Cannaceae</taxon>
        <taxon>Canna</taxon>
    </lineage>
</organism>
<evidence type="ECO:0000313" key="2">
    <source>
        <dbReference type="EMBL" id="WOL02786.1"/>
    </source>
</evidence>
<gene>
    <name evidence="2" type="ORF">Cni_G11505</name>
</gene>
<accession>A0AAQ3KBX8</accession>
<keyword evidence="2" id="KW-0649">Protein kinase inhibitor</keyword>
<dbReference type="AlphaFoldDB" id="A0AAQ3KBX8"/>